<name>A0A2N9JEC2_9ACTN</name>
<dbReference type="PANTHER" id="PTHR35007:SF1">
    <property type="entry name" value="PILUS ASSEMBLY PROTEIN"/>
    <property type="match status" value="1"/>
</dbReference>
<evidence type="ECO:0000256" key="1">
    <source>
        <dbReference type="SAM" id="Phobius"/>
    </source>
</evidence>
<dbReference type="KEGG" id="mgg:MPLG2_0822"/>
<protein>
    <submittedName>
        <fullName evidence="2">Type II secretion system (T2SS), protein F</fullName>
    </submittedName>
</protein>
<dbReference type="Proteomes" id="UP000238164">
    <property type="component" value="Chromosome 1"/>
</dbReference>
<gene>
    <name evidence="2" type="ORF">MPLG2_0822</name>
</gene>
<evidence type="ECO:0000313" key="2">
    <source>
        <dbReference type="EMBL" id="SPD85858.1"/>
    </source>
</evidence>
<proteinExistence type="predicted"/>
<dbReference type="EMBL" id="LT985188">
    <property type="protein sequence ID" value="SPD85858.1"/>
    <property type="molecule type" value="Genomic_DNA"/>
</dbReference>
<keyword evidence="1" id="KW-1133">Transmembrane helix</keyword>
<keyword evidence="1" id="KW-0472">Membrane</keyword>
<dbReference type="PANTHER" id="PTHR35007">
    <property type="entry name" value="INTEGRAL MEMBRANE PROTEIN-RELATED"/>
    <property type="match status" value="1"/>
</dbReference>
<dbReference type="AlphaFoldDB" id="A0A2N9JEC2"/>
<keyword evidence="3" id="KW-1185">Reference proteome</keyword>
<feature type="transmembrane region" description="Helical" evidence="1">
    <location>
        <begin position="6"/>
        <end position="26"/>
    </location>
</feature>
<reference evidence="2 3" key="1">
    <citation type="submission" date="2018-02" db="EMBL/GenBank/DDBJ databases">
        <authorList>
            <person name="Cohen D.B."/>
            <person name="Kent A.D."/>
        </authorList>
    </citation>
    <scope>NUCLEOTIDE SEQUENCE [LARGE SCALE GENOMIC DNA]</scope>
    <source>
        <strain evidence="2">1</strain>
    </source>
</reference>
<feature type="transmembrane region" description="Helical" evidence="1">
    <location>
        <begin position="99"/>
        <end position="118"/>
    </location>
</feature>
<organism evidence="2 3">
    <name type="scientific">Micropruina glycogenica</name>
    <dbReference type="NCBI Taxonomy" id="75385"/>
    <lineage>
        <taxon>Bacteria</taxon>
        <taxon>Bacillati</taxon>
        <taxon>Actinomycetota</taxon>
        <taxon>Actinomycetes</taxon>
        <taxon>Propionibacteriales</taxon>
        <taxon>Nocardioidaceae</taxon>
        <taxon>Micropruina</taxon>
    </lineage>
</organism>
<keyword evidence="1" id="KW-0812">Transmembrane</keyword>
<evidence type="ECO:0000313" key="3">
    <source>
        <dbReference type="Proteomes" id="UP000238164"/>
    </source>
</evidence>
<accession>A0A2N9JEC2</accession>
<dbReference type="RefSeq" id="WP_105184992.1">
    <property type="nucleotide sequence ID" value="NZ_BAAAGO010000041.1"/>
</dbReference>
<sequence>MTLLQMWIAAGLLAGAGVLFLVWYLLPADPDLGDVMARLRPGLTSPSRPSTPSPADETLSSRVGRWGQRHLPSGLRGEAPTRDLALLGTPVHVFYGEKLLHAGAALLIVPLLSLLLSMAVDVTLYVPAAATLILAVLLWFVPNLEVKKNAAKARTEFSRALASYIDLVALERKSGGAATRQALEDAALRGDSWPFRRISEALARSDFARTQPAEALHELAVELALPDLDDLADTMRLSGAEGVEVYETLRSRSSSMRQARLTAELAQANAIGERMGIPVPLMGLSIALIVVVAVIMNLVVH</sequence>
<feature type="transmembrane region" description="Helical" evidence="1">
    <location>
        <begin position="281"/>
        <end position="300"/>
    </location>
</feature>
<dbReference type="OrthoDB" id="5243064at2"/>
<feature type="transmembrane region" description="Helical" evidence="1">
    <location>
        <begin position="124"/>
        <end position="144"/>
    </location>
</feature>